<dbReference type="InterPro" id="IPR016032">
    <property type="entry name" value="Sig_transdc_resp-reg_C-effctor"/>
</dbReference>
<dbReference type="InterPro" id="IPR001789">
    <property type="entry name" value="Sig_transdc_resp-reg_receiver"/>
</dbReference>
<feature type="domain" description="Response regulatory" evidence="10">
    <location>
        <begin position="3"/>
        <end position="116"/>
    </location>
</feature>
<dbReference type="GO" id="GO:0005829">
    <property type="term" value="C:cytosol"/>
    <property type="evidence" value="ECO:0007669"/>
    <property type="project" value="TreeGrafter"/>
</dbReference>
<dbReference type="Pfam" id="PF00486">
    <property type="entry name" value="Trans_reg_C"/>
    <property type="match status" value="1"/>
</dbReference>
<keyword evidence="5" id="KW-0805">Transcription regulation</keyword>
<keyword evidence="6 9" id="KW-0238">DNA-binding</keyword>
<comment type="caution">
    <text evidence="12">The sequence shown here is derived from an EMBL/GenBank/DDBJ whole genome shotgun (WGS) entry which is preliminary data.</text>
</comment>
<dbReference type="PANTHER" id="PTHR48111">
    <property type="entry name" value="REGULATOR OF RPOS"/>
    <property type="match status" value="1"/>
</dbReference>
<keyword evidence="3 8" id="KW-0597">Phosphoprotein</keyword>
<evidence type="ECO:0000256" key="3">
    <source>
        <dbReference type="ARBA" id="ARBA00022553"/>
    </source>
</evidence>
<comment type="subcellular location">
    <subcellularLocation>
        <location evidence="1">Cytoplasm</location>
    </subcellularLocation>
</comment>
<dbReference type="InterPro" id="IPR039420">
    <property type="entry name" value="WalR-like"/>
</dbReference>
<feature type="DNA-binding region" description="OmpR/PhoB-type" evidence="9">
    <location>
        <begin position="126"/>
        <end position="225"/>
    </location>
</feature>
<dbReference type="SMART" id="SM00862">
    <property type="entry name" value="Trans_reg_C"/>
    <property type="match status" value="1"/>
</dbReference>
<dbReference type="Pfam" id="PF00072">
    <property type="entry name" value="Response_reg"/>
    <property type="match status" value="1"/>
</dbReference>
<feature type="domain" description="OmpR/PhoB-type" evidence="11">
    <location>
        <begin position="126"/>
        <end position="225"/>
    </location>
</feature>
<dbReference type="InterPro" id="IPR036388">
    <property type="entry name" value="WH-like_DNA-bd_sf"/>
</dbReference>
<organism evidence="12 13">
    <name type="scientific">Thiothrix lacustris</name>
    <dbReference type="NCBI Taxonomy" id="525917"/>
    <lineage>
        <taxon>Bacteria</taxon>
        <taxon>Pseudomonadati</taxon>
        <taxon>Pseudomonadota</taxon>
        <taxon>Gammaproteobacteria</taxon>
        <taxon>Thiotrichales</taxon>
        <taxon>Thiotrichaceae</taxon>
        <taxon>Thiothrix</taxon>
    </lineage>
</organism>
<evidence type="ECO:0000313" key="13">
    <source>
        <dbReference type="Proteomes" id="UP000192491"/>
    </source>
</evidence>
<dbReference type="GO" id="GO:0000156">
    <property type="term" value="F:phosphorelay response regulator activity"/>
    <property type="evidence" value="ECO:0007669"/>
    <property type="project" value="TreeGrafter"/>
</dbReference>
<proteinExistence type="predicted"/>
<dbReference type="SUPFAM" id="SSF46894">
    <property type="entry name" value="C-terminal effector domain of the bipartite response regulators"/>
    <property type="match status" value="1"/>
</dbReference>
<protein>
    <recommendedName>
        <fullName evidence="14">DNA-binding response regulator</fullName>
    </recommendedName>
</protein>
<dbReference type="Proteomes" id="UP000192491">
    <property type="component" value="Unassembled WGS sequence"/>
</dbReference>
<dbReference type="Gene3D" id="3.40.50.2300">
    <property type="match status" value="1"/>
</dbReference>
<dbReference type="PROSITE" id="PS50110">
    <property type="entry name" value="RESPONSE_REGULATORY"/>
    <property type="match status" value="1"/>
</dbReference>
<evidence type="ECO:0000256" key="8">
    <source>
        <dbReference type="PROSITE-ProRule" id="PRU00169"/>
    </source>
</evidence>
<dbReference type="GO" id="GO:0000976">
    <property type="term" value="F:transcription cis-regulatory region binding"/>
    <property type="evidence" value="ECO:0007669"/>
    <property type="project" value="TreeGrafter"/>
</dbReference>
<dbReference type="CDD" id="cd00383">
    <property type="entry name" value="trans_reg_C"/>
    <property type="match status" value="1"/>
</dbReference>
<dbReference type="Gene3D" id="1.10.10.10">
    <property type="entry name" value="Winged helix-like DNA-binding domain superfamily/Winged helix DNA-binding domain"/>
    <property type="match status" value="1"/>
</dbReference>
<dbReference type="InterPro" id="IPR001867">
    <property type="entry name" value="OmpR/PhoB-type_DNA-bd"/>
</dbReference>
<evidence type="ECO:0000256" key="2">
    <source>
        <dbReference type="ARBA" id="ARBA00022490"/>
    </source>
</evidence>
<dbReference type="GO" id="GO:0032993">
    <property type="term" value="C:protein-DNA complex"/>
    <property type="evidence" value="ECO:0007669"/>
    <property type="project" value="TreeGrafter"/>
</dbReference>
<dbReference type="SUPFAM" id="SSF52172">
    <property type="entry name" value="CheY-like"/>
    <property type="match status" value="1"/>
</dbReference>
<evidence type="ECO:0000313" key="12">
    <source>
        <dbReference type="EMBL" id="OQX14010.1"/>
    </source>
</evidence>
<evidence type="ECO:0000256" key="5">
    <source>
        <dbReference type="ARBA" id="ARBA00023015"/>
    </source>
</evidence>
<gene>
    <name evidence="12" type="ORF">BWK73_10610</name>
</gene>
<accession>A0A1Y1QU98</accession>
<keyword evidence="7" id="KW-0804">Transcription</keyword>
<dbReference type="SMART" id="SM00448">
    <property type="entry name" value="REC"/>
    <property type="match status" value="1"/>
</dbReference>
<evidence type="ECO:0008006" key="14">
    <source>
        <dbReference type="Google" id="ProtNLM"/>
    </source>
</evidence>
<dbReference type="PANTHER" id="PTHR48111:SF39">
    <property type="entry name" value="TRANSCRIPTIONAL REGULATORY PROTEIN CPXR"/>
    <property type="match status" value="1"/>
</dbReference>
<feature type="modified residue" description="4-aspartylphosphate" evidence="8">
    <location>
        <position position="52"/>
    </location>
</feature>
<dbReference type="EMBL" id="MTEJ01000036">
    <property type="protein sequence ID" value="OQX14010.1"/>
    <property type="molecule type" value="Genomic_DNA"/>
</dbReference>
<evidence type="ECO:0000256" key="7">
    <source>
        <dbReference type="ARBA" id="ARBA00023163"/>
    </source>
</evidence>
<evidence type="ECO:0000256" key="1">
    <source>
        <dbReference type="ARBA" id="ARBA00004496"/>
    </source>
</evidence>
<evidence type="ECO:0000256" key="4">
    <source>
        <dbReference type="ARBA" id="ARBA00023012"/>
    </source>
</evidence>
<dbReference type="PROSITE" id="PS51755">
    <property type="entry name" value="OMPR_PHOB"/>
    <property type="match status" value="1"/>
</dbReference>
<dbReference type="GO" id="GO:0006355">
    <property type="term" value="P:regulation of DNA-templated transcription"/>
    <property type="evidence" value="ECO:0007669"/>
    <property type="project" value="InterPro"/>
</dbReference>
<dbReference type="AlphaFoldDB" id="A0A1Y1QU98"/>
<keyword evidence="4" id="KW-0902">Two-component regulatory system</keyword>
<evidence type="ECO:0000259" key="11">
    <source>
        <dbReference type="PROSITE" id="PS51755"/>
    </source>
</evidence>
<evidence type="ECO:0000259" key="10">
    <source>
        <dbReference type="PROSITE" id="PS50110"/>
    </source>
</evidence>
<name>A0A1Y1QU98_9GAMM</name>
<dbReference type="InterPro" id="IPR011006">
    <property type="entry name" value="CheY-like_superfamily"/>
</dbReference>
<dbReference type="FunFam" id="3.40.50.2300:FF:000001">
    <property type="entry name" value="DNA-binding response regulator PhoB"/>
    <property type="match status" value="1"/>
</dbReference>
<reference evidence="12 13" key="1">
    <citation type="submission" date="2017-01" db="EMBL/GenBank/DDBJ databases">
        <title>Novel large sulfur bacteria in the metagenomes of groundwater-fed chemosynthetic microbial mats in the Lake Huron basin.</title>
        <authorList>
            <person name="Sharrar A.M."/>
            <person name="Flood B.E."/>
            <person name="Bailey J.V."/>
            <person name="Jones D.S."/>
            <person name="Biddanda B."/>
            <person name="Ruberg S.A."/>
            <person name="Marcus D.N."/>
            <person name="Dick G.J."/>
        </authorList>
    </citation>
    <scope>NUCLEOTIDE SEQUENCE [LARGE SCALE GENOMIC DNA]</scope>
    <source>
        <strain evidence="12">A8</strain>
    </source>
</reference>
<evidence type="ECO:0000256" key="9">
    <source>
        <dbReference type="PROSITE-ProRule" id="PRU01091"/>
    </source>
</evidence>
<keyword evidence="2" id="KW-0963">Cytoplasm</keyword>
<evidence type="ECO:0000256" key="6">
    <source>
        <dbReference type="ARBA" id="ARBA00023125"/>
    </source>
</evidence>
<dbReference type="Gene3D" id="6.10.250.690">
    <property type="match status" value="1"/>
</dbReference>
<sequence>MHTLLLVDDDTRLLQMLQAFLTQEGFCVLIATDGAQALTMVTEFAPALLVLDYMMPGLNGIEVLALLRQRHAVPVLMLTARHDDADRIKGLDMGADDYLAKPFNARELVARIRAILRRTQTRQALTQHLALGDLRLFAEQTTAYWQSTPLALTHTEYRLLEILVRQVGYVVSKDEMALYALKRSLTVFDRSIDVHIGRLRTKLDEVAVGCLSIRTVRAQGYQLLLLPA</sequence>